<evidence type="ECO:0000256" key="10">
    <source>
        <dbReference type="ARBA" id="ARBA00022806"/>
    </source>
</evidence>
<evidence type="ECO:0000256" key="16">
    <source>
        <dbReference type="ARBA" id="ARBA00023242"/>
    </source>
</evidence>
<dbReference type="GO" id="GO:0042162">
    <property type="term" value="F:telomeric DNA binding"/>
    <property type="evidence" value="ECO:0007669"/>
    <property type="project" value="InterPro"/>
</dbReference>
<evidence type="ECO:0000256" key="3">
    <source>
        <dbReference type="ARBA" id="ARBA00005240"/>
    </source>
</evidence>
<comment type="catalytic activity">
    <reaction evidence="19">
        <text>ATP + H2O = ADP + phosphate + H(+)</text>
        <dbReference type="Rhea" id="RHEA:13065"/>
        <dbReference type="ChEBI" id="CHEBI:15377"/>
        <dbReference type="ChEBI" id="CHEBI:15378"/>
        <dbReference type="ChEBI" id="CHEBI:30616"/>
        <dbReference type="ChEBI" id="CHEBI:43474"/>
        <dbReference type="ChEBI" id="CHEBI:456216"/>
        <dbReference type="EC" id="3.6.4.12"/>
    </reaction>
</comment>
<dbReference type="SUPFAM" id="SSF53300">
    <property type="entry name" value="vWA-like"/>
    <property type="match status" value="1"/>
</dbReference>
<keyword evidence="10" id="KW-0347">Helicase</keyword>
<dbReference type="STRING" id="329885.A0A4U0U3P6"/>
<feature type="domain" description="Ku" evidence="22">
    <location>
        <begin position="351"/>
        <end position="497"/>
    </location>
</feature>
<dbReference type="AlphaFoldDB" id="A0A4U0U3P6"/>
<keyword evidence="9" id="KW-0378">Hydrolase</keyword>
<dbReference type="SUPFAM" id="SSF100939">
    <property type="entry name" value="SPOC domain-like"/>
    <property type="match status" value="1"/>
</dbReference>
<keyword evidence="12" id="KW-0779">Telomere</keyword>
<evidence type="ECO:0000256" key="15">
    <source>
        <dbReference type="ARBA" id="ARBA00023204"/>
    </source>
</evidence>
<feature type="region of interest" description="Disordered" evidence="21">
    <location>
        <begin position="1"/>
        <end position="39"/>
    </location>
</feature>
<dbReference type="Pfam" id="PF03730">
    <property type="entry name" value="Ku_C"/>
    <property type="match status" value="1"/>
</dbReference>
<dbReference type="Gene3D" id="4.10.970.10">
    <property type="entry name" value="Ku70, bridge and pillars"/>
    <property type="match status" value="1"/>
</dbReference>
<feature type="active site" description="Schiff-base intermediate with DNA; for 5'-deoxyribose-5-phosphate lyase activity" evidence="20">
    <location>
        <position position="37"/>
    </location>
</feature>
<dbReference type="InterPro" id="IPR047087">
    <property type="entry name" value="KU70_core_dom"/>
</dbReference>
<evidence type="ECO:0000313" key="24">
    <source>
        <dbReference type="Proteomes" id="UP000310066"/>
    </source>
</evidence>
<dbReference type="Gene3D" id="2.40.290.10">
    <property type="match status" value="1"/>
</dbReference>
<evidence type="ECO:0000256" key="18">
    <source>
        <dbReference type="ARBA" id="ARBA00031811"/>
    </source>
</evidence>
<dbReference type="InterPro" id="IPR005160">
    <property type="entry name" value="Ku_C"/>
</dbReference>
<dbReference type="Pfam" id="PF02735">
    <property type="entry name" value="Ku"/>
    <property type="match status" value="1"/>
</dbReference>
<dbReference type="EC" id="3.6.4.12" evidence="4"/>
<evidence type="ECO:0000313" key="23">
    <source>
        <dbReference type="EMBL" id="TKA29424.1"/>
    </source>
</evidence>
<protein>
    <recommendedName>
        <fullName evidence="5">ATP-dependent DNA helicase II subunit 1</fullName>
        <ecNumber evidence="4">3.6.4.12</ecNumber>
    </recommendedName>
    <alternativeName>
        <fullName evidence="18">ATP-dependent DNA helicase II subunit Ku70</fullName>
    </alternativeName>
</protein>
<dbReference type="GO" id="GO:0043564">
    <property type="term" value="C:Ku70:Ku80 complex"/>
    <property type="evidence" value="ECO:0007669"/>
    <property type="project" value="InterPro"/>
</dbReference>
<name>A0A4U0U3P6_9PEZI</name>
<dbReference type="EMBL" id="NAJP01000109">
    <property type="protein sequence ID" value="TKA29424.1"/>
    <property type="molecule type" value="Genomic_DNA"/>
</dbReference>
<keyword evidence="14" id="KW-0233">DNA recombination</keyword>
<dbReference type="GO" id="GO:0006303">
    <property type="term" value="P:double-strand break repair via nonhomologous end joining"/>
    <property type="evidence" value="ECO:0007669"/>
    <property type="project" value="InterPro"/>
</dbReference>
<dbReference type="CDD" id="cd00788">
    <property type="entry name" value="KU70"/>
    <property type="match status" value="1"/>
</dbReference>
<keyword evidence="6" id="KW-0158">Chromosome</keyword>
<evidence type="ECO:0000256" key="21">
    <source>
        <dbReference type="SAM" id="MobiDB-lite"/>
    </source>
</evidence>
<evidence type="ECO:0000256" key="7">
    <source>
        <dbReference type="ARBA" id="ARBA00022741"/>
    </source>
</evidence>
<dbReference type="PANTHER" id="PTHR12604">
    <property type="entry name" value="KU AUTOANTIGEN DNA HELICASE"/>
    <property type="match status" value="1"/>
</dbReference>
<evidence type="ECO:0000256" key="8">
    <source>
        <dbReference type="ARBA" id="ARBA00022763"/>
    </source>
</evidence>
<reference evidence="23 24" key="1">
    <citation type="submission" date="2017-03" db="EMBL/GenBank/DDBJ databases">
        <title>Genomes of endolithic fungi from Antarctica.</title>
        <authorList>
            <person name="Coleine C."/>
            <person name="Masonjones S."/>
            <person name="Stajich J.E."/>
        </authorList>
    </citation>
    <scope>NUCLEOTIDE SEQUENCE [LARGE SCALE GENOMIC DNA]</scope>
    <source>
        <strain evidence="23 24">CCFEE 5311</strain>
    </source>
</reference>
<dbReference type="GO" id="GO:0005524">
    <property type="term" value="F:ATP binding"/>
    <property type="evidence" value="ECO:0007669"/>
    <property type="project" value="UniProtKB-KW"/>
</dbReference>
<evidence type="ECO:0000256" key="12">
    <source>
        <dbReference type="ARBA" id="ARBA00022895"/>
    </source>
</evidence>
<dbReference type="InterPro" id="IPR006165">
    <property type="entry name" value="Ku70"/>
</dbReference>
<evidence type="ECO:0000256" key="11">
    <source>
        <dbReference type="ARBA" id="ARBA00022840"/>
    </source>
</evidence>
<gene>
    <name evidence="23" type="ORF">B0A54_16308</name>
</gene>
<dbReference type="CDD" id="cd01458">
    <property type="entry name" value="vWA_ku"/>
    <property type="match status" value="1"/>
</dbReference>
<dbReference type="InterPro" id="IPR036361">
    <property type="entry name" value="SAP_dom_sf"/>
</dbReference>
<dbReference type="Pfam" id="PF03731">
    <property type="entry name" value="Ku_N"/>
    <property type="match status" value="1"/>
</dbReference>
<evidence type="ECO:0000256" key="13">
    <source>
        <dbReference type="ARBA" id="ARBA00023125"/>
    </source>
</evidence>
<dbReference type="PANTHER" id="PTHR12604:SF2">
    <property type="entry name" value="X-RAY REPAIR CROSS-COMPLEMENTING PROTEIN 6"/>
    <property type="match status" value="1"/>
</dbReference>
<evidence type="ECO:0000256" key="5">
    <source>
        <dbReference type="ARBA" id="ARBA00021796"/>
    </source>
</evidence>
<keyword evidence="16" id="KW-0539">Nucleus</keyword>
<dbReference type="GO" id="GO:0000781">
    <property type="term" value="C:chromosome, telomeric region"/>
    <property type="evidence" value="ECO:0007669"/>
    <property type="project" value="UniProtKB-SubCell"/>
</dbReference>
<keyword evidence="11" id="KW-0067">ATP-binding</keyword>
<dbReference type="SUPFAM" id="SSF68906">
    <property type="entry name" value="SAP domain"/>
    <property type="match status" value="1"/>
</dbReference>
<evidence type="ECO:0000256" key="19">
    <source>
        <dbReference type="ARBA" id="ARBA00047995"/>
    </source>
</evidence>
<organism evidence="23 24">
    <name type="scientific">Friedmanniomyces endolithicus</name>
    <dbReference type="NCBI Taxonomy" id="329885"/>
    <lineage>
        <taxon>Eukaryota</taxon>
        <taxon>Fungi</taxon>
        <taxon>Dikarya</taxon>
        <taxon>Ascomycota</taxon>
        <taxon>Pezizomycotina</taxon>
        <taxon>Dothideomycetes</taxon>
        <taxon>Dothideomycetidae</taxon>
        <taxon>Mycosphaerellales</taxon>
        <taxon>Teratosphaeriaceae</taxon>
        <taxon>Friedmanniomyces</taxon>
    </lineage>
</organism>
<dbReference type="PIRSF" id="PIRSF003033">
    <property type="entry name" value="Ku70"/>
    <property type="match status" value="1"/>
</dbReference>
<dbReference type="GO" id="GO:0016787">
    <property type="term" value="F:hydrolase activity"/>
    <property type="evidence" value="ECO:0007669"/>
    <property type="project" value="UniProtKB-KW"/>
</dbReference>
<evidence type="ECO:0000256" key="1">
    <source>
        <dbReference type="ARBA" id="ARBA00004123"/>
    </source>
</evidence>
<evidence type="ECO:0000256" key="20">
    <source>
        <dbReference type="PIRSR" id="PIRSR003033-1"/>
    </source>
</evidence>
<dbReference type="FunFam" id="3.40.50.410:FF:000071">
    <property type="entry name" value="ATP-dependent DNA helicase II subunit 1"/>
    <property type="match status" value="1"/>
</dbReference>
<comment type="subcellular location">
    <subcellularLocation>
        <location evidence="2">Chromosome</location>
        <location evidence="2">Telomere</location>
    </subcellularLocation>
    <subcellularLocation>
        <location evidence="1">Nucleus</location>
    </subcellularLocation>
</comment>
<keyword evidence="8" id="KW-0227">DNA damage</keyword>
<comment type="caution">
    <text evidence="23">The sequence shown here is derived from an EMBL/GenBank/DDBJ whole genome shotgun (WGS) entry which is preliminary data.</text>
</comment>
<dbReference type="GO" id="GO:0003678">
    <property type="term" value="F:DNA helicase activity"/>
    <property type="evidence" value="ECO:0007669"/>
    <property type="project" value="UniProtKB-EC"/>
</dbReference>
<feature type="compositionally biased region" description="Low complexity" evidence="21">
    <location>
        <begin position="594"/>
        <end position="608"/>
    </location>
</feature>
<keyword evidence="7" id="KW-0547">Nucleotide-binding</keyword>
<dbReference type="FunFam" id="1.10.1600.10:FF:000004">
    <property type="entry name" value="ATP-dependent DNA helicase II subunit 1"/>
    <property type="match status" value="1"/>
</dbReference>
<dbReference type="GO" id="GO:0000723">
    <property type="term" value="P:telomere maintenance"/>
    <property type="evidence" value="ECO:0007669"/>
    <property type="project" value="InterPro"/>
</dbReference>
<dbReference type="InterPro" id="IPR005161">
    <property type="entry name" value="Ku_N"/>
</dbReference>
<evidence type="ECO:0000256" key="2">
    <source>
        <dbReference type="ARBA" id="ARBA00004574"/>
    </source>
</evidence>
<comment type="function">
    <text evidence="17">Single-stranded DNA-dependent ATP-dependent helicase. Involved in non-homologous end joining (NHEJ) DNA double strand break repair. DNA-binding is sequence-independent but has a high affinity to nicks in double-stranded DNA and to the ends of duplex DNA. Binds to naturally occurring chromosomal ends, and therefore provides chromosomal end protection. Required also for telomere recombination to repair telomeric ends in the absence of telomerase. KU70, of the KU70/KU80 heterodimer, binds to the stem loop of TLC1, the RNA component of telomerase. Involved in telomere maintenance. Interacts with telomeric repeats and subtelomeric sequences thereby controlling telomere length and protecting against subtelomeric rearrangement. Maintains telomeric chromatin, which is involved in silencing the expression of genes located at the telomere. Required for mating-type switching.</text>
</comment>
<dbReference type="Gene3D" id="1.10.1600.10">
    <property type="match status" value="1"/>
</dbReference>
<dbReference type="NCBIfam" id="TIGR00578">
    <property type="entry name" value="ku70"/>
    <property type="match status" value="1"/>
</dbReference>
<evidence type="ECO:0000259" key="22">
    <source>
        <dbReference type="SMART" id="SM00559"/>
    </source>
</evidence>
<dbReference type="GO" id="GO:0006310">
    <property type="term" value="P:DNA recombination"/>
    <property type="evidence" value="ECO:0007669"/>
    <property type="project" value="UniProtKB-KW"/>
</dbReference>
<evidence type="ECO:0000256" key="4">
    <source>
        <dbReference type="ARBA" id="ARBA00012551"/>
    </source>
</evidence>
<feature type="region of interest" description="Disordered" evidence="21">
    <location>
        <begin position="586"/>
        <end position="628"/>
    </location>
</feature>
<dbReference type="Proteomes" id="UP000310066">
    <property type="component" value="Unassembled WGS sequence"/>
</dbReference>
<dbReference type="InterPro" id="IPR006164">
    <property type="entry name" value="DNA_bd_Ku70/Ku80"/>
</dbReference>
<keyword evidence="15" id="KW-0234">DNA repair</keyword>
<sequence length="685" mass="75760">MASLPYRDNTSRPSNYGRGDDDDEDEEEEEADESGYKSSKDAVLFAIDVSESMLTKPTGGDDKKSDTTLSPTLAALKCAYALMQQRIMSNPSDMMGILLFGTEKSKFQEGDQETGRGGLRYPHCYILTDLDVPAAADVKQLRSMVEEEEEAADLLVASKEEVSMANLLFCANQIFTTKAPNFSTRRLFLVTDNDFPHASNRDARNSAAVRAKDLYDLGVTIELFPISHPDRGYTFDRSKFYNDIVYSASPSDPDAPAPLTADIKPASSTAKDGISLLQALLSSVASRSAPRRSMFSHMPFEIGPGLKISVKGFILIKRQEPKRTSYIYVPPDSDKPQIVTGVGQLVADDTARTVEKAEVRRAYKFGGEAVSFSDAELAKIKHFGDPVIRIIGFKPLSMLPIWAQLKQNYFIYPSEEDFVGSTRVFSALHQKLLRDQRMAIAWFIARRNANPTLVALIPGREQRSDEGEQIMPPGLWIKHLPFADDIRAPPDTEVVKAPDPLIDAMRTVVQQLQLPKAVYDPGKYPNPGLQWFYRILQALALEEDLPEKAEDKTLPKWKQIHKRAGPYVVEWGKVLEEQYRVWQKDNDRQPRINANGGAKRAGGAAPTASSGRSAKKVKADDGGDGGEAGITDAEMRAAFAKDAVGKFTVADLKAWMQGKGIKAGTKKAEIVDAVNGWHETKMEID</sequence>
<comment type="similarity">
    <text evidence="3">Belongs to the ku70 family.</text>
</comment>
<dbReference type="GO" id="GO:0003690">
    <property type="term" value="F:double-stranded DNA binding"/>
    <property type="evidence" value="ECO:0007669"/>
    <property type="project" value="TreeGrafter"/>
</dbReference>
<dbReference type="InterPro" id="IPR027388">
    <property type="entry name" value="Ku70_bridge/pillars_dom_sf"/>
</dbReference>
<dbReference type="FunFam" id="2.40.290.10:FF:000001">
    <property type="entry name" value="X-ray repair cross complementing 6"/>
    <property type="match status" value="1"/>
</dbReference>
<feature type="compositionally biased region" description="Acidic residues" evidence="21">
    <location>
        <begin position="20"/>
        <end position="33"/>
    </location>
</feature>
<dbReference type="GO" id="GO:0003684">
    <property type="term" value="F:damaged DNA binding"/>
    <property type="evidence" value="ECO:0007669"/>
    <property type="project" value="InterPro"/>
</dbReference>
<dbReference type="OrthoDB" id="3249161at2759"/>
<dbReference type="Gene3D" id="1.10.720.30">
    <property type="entry name" value="SAP domain"/>
    <property type="match status" value="1"/>
</dbReference>
<keyword evidence="13" id="KW-0238">DNA-binding</keyword>
<evidence type="ECO:0000256" key="14">
    <source>
        <dbReference type="ARBA" id="ARBA00023172"/>
    </source>
</evidence>
<evidence type="ECO:0000256" key="9">
    <source>
        <dbReference type="ARBA" id="ARBA00022801"/>
    </source>
</evidence>
<dbReference type="InterPro" id="IPR016194">
    <property type="entry name" value="SPOC-like_C_dom_sf"/>
</dbReference>
<dbReference type="InterPro" id="IPR036465">
    <property type="entry name" value="vWFA_dom_sf"/>
</dbReference>
<dbReference type="Gene3D" id="3.40.50.410">
    <property type="entry name" value="von Willebrand factor, type A domain"/>
    <property type="match status" value="1"/>
</dbReference>
<evidence type="ECO:0000256" key="6">
    <source>
        <dbReference type="ARBA" id="ARBA00022454"/>
    </source>
</evidence>
<evidence type="ECO:0000256" key="17">
    <source>
        <dbReference type="ARBA" id="ARBA00024890"/>
    </source>
</evidence>
<dbReference type="SMART" id="SM00559">
    <property type="entry name" value="Ku78"/>
    <property type="match status" value="1"/>
</dbReference>
<accession>A0A4U0U3P6</accession>
<proteinExistence type="inferred from homology"/>